<proteinExistence type="predicted"/>
<organism evidence="1 2">
    <name type="scientific">Arctium lappa</name>
    <name type="common">Greater burdock</name>
    <name type="synonym">Lappa major</name>
    <dbReference type="NCBI Taxonomy" id="4217"/>
    <lineage>
        <taxon>Eukaryota</taxon>
        <taxon>Viridiplantae</taxon>
        <taxon>Streptophyta</taxon>
        <taxon>Embryophyta</taxon>
        <taxon>Tracheophyta</taxon>
        <taxon>Spermatophyta</taxon>
        <taxon>Magnoliopsida</taxon>
        <taxon>eudicotyledons</taxon>
        <taxon>Gunneridae</taxon>
        <taxon>Pentapetalae</taxon>
        <taxon>asterids</taxon>
        <taxon>campanulids</taxon>
        <taxon>Asterales</taxon>
        <taxon>Asteraceae</taxon>
        <taxon>Carduoideae</taxon>
        <taxon>Cardueae</taxon>
        <taxon>Arctiinae</taxon>
        <taxon>Arctium</taxon>
    </lineage>
</organism>
<comment type="caution">
    <text evidence="1">The sequence shown here is derived from an EMBL/GenBank/DDBJ whole genome shotgun (WGS) entry which is preliminary data.</text>
</comment>
<sequence>MNILVRRFTSIPTPQSDSQFIRKVKDLMLQGLHFEALQLYRNQPHLHVDAFISILPSLIKACSLSQTHHFLGLQLHCRSLKMGIYSESVVSNSIISFYAKFPDTKSARKVFDEMPQKDCISWNSMINCFVRNGNCVESLEMLKEMYEFGFVTKPELIASILSLCVRCGCTRVGKMIHALSIVDERFEKMVFLSTALLDLYWRSGDSVMTFRVFDAMEDKNEGAFRHFVLPFALGELHASCPTVADEMRMKNVEATKDAGIVGIQFKNAIFLGYFGE</sequence>
<reference evidence="1 2" key="2">
    <citation type="journal article" date="2022" name="Mol. Ecol. Resour.">
        <title>The genomes of chicory, endive, great burdock and yacon provide insights into Asteraceae paleo-polyploidization history and plant inulin production.</title>
        <authorList>
            <person name="Fan W."/>
            <person name="Wang S."/>
            <person name="Wang H."/>
            <person name="Wang A."/>
            <person name="Jiang F."/>
            <person name="Liu H."/>
            <person name="Zhao H."/>
            <person name="Xu D."/>
            <person name="Zhang Y."/>
        </authorList>
    </citation>
    <scope>NUCLEOTIDE SEQUENCE [LARGE SCALE GENOMIC DNA]</scope>
    <source>
        <strain evidence="2">cv. Niubang</strain>
    </source>
</reference>
<evidence type="ECO:0000313" key="2">
    <source>
        <dbReference type="Proteomes" id="UP001055879"/>
    </source>
</evidence>
<accession>A0ACB9DHH4</accession>
<reference evidence="2" key="1">
    <citation type="journal article" date="2022" name="Mol. Ecol. Resour.">
        <title>The genomes of chicory, endive, great burdock and yacon provide insights into Asteraceae palaeo-polyploidization history and plant inulin production.</title>
        <authorList>
            <person name="Fan W."/>
            <person name="Wang S."/>
            <person name="Wang H."/>
            <person name="Wang A."/>
            <person name="Jiang F."/>
            <person name="Liu H."/>
            <person name="Zhao H."/>
            <person name="Xu D."/>
            <person name="Zhang Y."/>
        </authorList>
    </citation>
    <scope>NUCLEOTIDE SEQUENCE [LARGE SCALE GENOMIC DNA]</scope>
    <source>
        <strain evidence="2">cv. Niubang</strain>
    </source>
</reference>
<dbReference type="Proteomes" id="UP001055879">
    <property type="component" value="Linkage Group LG03"/>
</dbReference>
<gene>
    <name evidence="1" type="ORF">L6452_08510</name>
</gene>
<dbReference type="EMBL" id="CM042049">
    <property type="protein sequence ID" value="KAI3746089.1"/>
    <property type="molecule type" value="Genomic_DNA"/>
</dbReference>
<evidence type="ECO:0000313" key="1">
    <source>
        <dbReference type="EMBL" id="KAI3746089.1"/>
    </source>
</evidence>
<protein>
    <submittedName>
        <fullName evidence="1">Uncharacterized protein</fullName>
    </submittedName>
</protein>
<name>A0ACB9DHH4_ARCLA</name>
<keyword evidence="2" id="KW-1185">Reference proteome</keyword>